<evidence type="ECO:0000256" key="6">
    <source>
        <dbReference type="ARBA" id="ARBA00022695"/>
    </source>
</evidence>
<evidence type="ECO:0000256" key="4">
    <source>
        <dbReference type="ARBA" id="ARBA00022643"/>
    </source>
</evidence>
<dbReference type="GO" id="GO:0016787">
    <property type="term" value="F:hydrolase activity"/>
    <property type="evidence" value="ECO:0007669"/>
    <property type="project" value="UniProtKB-KW"/>
</dbReference>
<comment type="catalytic activity">
    <reaction evidence="12">
        <text>FMN + ATP + H(+) = FAD + diphosphate</text>
        <dbReference type="Rhea" id="RHEA:17237"/>
        <dbReference type="ChEBI" id="CHEBI:15378"/>
        <dbReference type="ChEBI" id="CHEBI:30616"/>
        <dbReference type="ChEBI" id="CHEBI:33019"/>
        <dbReference type="ChEBI" id="CHEBI:57692"/>
        <dbReference type="ChEBI" id="CHEBI:58210"/>
        <dbReference type="EC" id="2.7.7.2"/>
    </reaction>
</comment>
<evidence type="ECO:0000256" key="11">
    <source>
        <dbReference type="ARBA" id="ARBA00031871"/>
    </source>
</evidence>
<dbReference type="EC" id="2.7.7.2" evidence="2"/>
<keyword evidence="4" id="KW-0288">FMN</keyword>
<dbReference type="PANTHER" id="PTHR23293">
    <property type="entry name" value="FAD SYNTHETASE-RELATED FMN ADENYLYLTRANSFERASE"/>
    <property type="match status" value="1"/>
</dbReference>
<name>A0A3N4KLM4_9PEZI</name>
<dbReference type="GO" id="GO:0003919">
    <property type="term" value="F:FMN adenylyltransferase activity"/>
    <property type="evidence" value="ECO:0007669"/>
    <property type="project" value="UniProtKB-EC"/>
</dbReference>
<evidence type="ECO:0000256" key="7">
    <source>
        <dbReference type="ARBA" id="ARBA00022741"/>
    </source>
</evidence>
<evidence type="ECO:0000256" key="8">
    <source>
        <dbReference type="ARBA" id="ARBA00022827"/>
    </source>
</evidence>
<keyword evidence="16" id="KW-1185">Reference proteome</keyword>
<dbReference type="GO" id="GO:0006747">
    <property type="term" value="P:FAD biosynthetic process"/>
    <property type="evidence" value="ECO:0007669"/>
    <property type="project" value="TreeGrafter"/>
</dbReference>
<organism evidence="15 16">
    <name type="scientific">Morchella conica CCBAS932</name>
    <dbReference type="NCBI Taxonomy" id="1392247"/>
    <lineage>
        <taxon>Eukaryota</taxon>
        <taxon>Fungi</taxon>
        <taxon>Dikarya</taxon>
        <taxon>Ascomycota</taxon>
        <taxon>Pezizomycotina</taxon>
        <taxon>Pezizomycetes</taxon>
        <taxon>Pezizales</taxon>
        <taxon>Morchellaceae</taxon>
        <taxon>Morchella</taxon>
    </lineage>
</organism>
<keyword evidence="3" id="KW-0285">Flavoprotein</keyword>
<accession>A0A3N4KLM4</accession>
<dbReference type="OrthoDB" id="270728at2759"/>
<dbReference type="Proteomes" id="UP000277580">
    <property type="component" value="Unassembled WGS sequence"/>
</dbReference>
<dbReference type="InterPro" id="IPR014729">
    <property type="entry name" value="Rossmann-like_a/b/a_fold"/>
</dbReference>
<evidence type="ECO:0000256" key="9">
    <source>
        <dbReference type="ARBA" id="ARBA00022840"/>
    </source>
</evidence>
<keyword evidence="8" id="KW-0274">FAD</keyword>
<dbReference type="GO" id="GO:0005524">
    <property type="term" value="F:ATP binding"/>
    <property type="evidence" value="ECO:0007669"/>
    <property type="project" value="UniProtKB-KW"/>
</dbReference>
<keyword evidence="6" id="KW-0548">Nucleotidyltransferase</keyword>
<sequence>MLDKKDTTTTPHPPPNVVQQNGATTHVKSAEQSKESLHQLCSQLHDKISAFLASTPETELLRQVQHQTKISLQVVQEALQRYSFDELAISFNGGKDCLVLLIIFLAGLSQNSLPKSSIALLNAVYVMSQHPFAEVDEFVDICVPSYHLDLARYALPMKKAFEIYLEQNKNVKAIFVGTRRTDPHGEFLTHFDRTDHGWPDFMRVHPVIDWHYQEVWAFLRALEIPYCSLYDKGYTSLGGTTDTHPNPVLLENKSGESTPRFKPAYELVEDLQERLGRESR</sequence>
<evidence type="ECO:0000256" key="1">
    <source>
        <dbReference type="ARBA" id="ARBA00004726"/>
    </source>
</evidence>
<dbReference type="FunCoup" id="A0A3N4KLM4">
    <property type="interactions" value="151"/>
</dbReference>
<dbReference type="AlphaFoldDB" id="A0A3N4KLM4"/>
<evidence type="ECO:0000256" key="13">
    <source>
        <dbReference type="SAM" id="MobiDB-lite"/>
    </source>
</evidence>
<dbReference type="Gene3D" id="3.40.50.620">
    <property type="entry name" value="HUPs"/>
    <property type="match status" value="1"/>
</dbReference>
<feature type="region of interest" description="Disordered" evidence="13">
    <location>
        <begin position="1"/>
        <end position="20"/>
    </location>
</feature>
<keyword evidence="15" id="KW-0378">Hydrolase</keyword>
<dbReference type="Pfam" id="PF01507">
    <property type="entry name" value="PAPS_reduct"/>
    <property type="match status" value="2"/>
</dbReference>
<dbReference type="InParanoid" id="A0A3N4KLM4"/>
<evidence type="ECO:0000256" key="12">
    <source>
        <dbReference type="ARBA" id="ARBA00049494"/>
    </source>
</evidence>
<evidence type="ECO:0000256" key="10">
    <source>
        <dbReference type="ARBA" id="ARBA00031145"/>
    </source>
</evidence>
<evidence type="ECO:0000313" key="15">
    <source>
        <dbReference type="EMBL" id="RPB10308.1"/>
    </source>
</evidence>
<reference evidence="15 16" key="1">
    <citation type="journal article" date="2018" name="Nat. Ecol. Evol.">
        <title>Pezizomycetes genomes reveal the molecular basis of ectomycorrhizal truffle lifestyle.</title>
        <authorList>
            <person name="Murat C."/>
            <person name="Payen T."/>
            <person name="Noel B."/>
            <person name="Kuo A."/>
            <person name="Morin E."/>
            <person name="Chen J."/>
            <person name="Kohler A."/>
            <person name="Krizsan K."/>
            <person name="Balestrini R."/>
            <person name="Da Silva C."/>
            <person name="Montanini B."/>
            <person name="Hainaut M."/>
            <person name="Levati E."/>
            <person name="Barry K.W."/>
            <person name="Belfiori B."/>
            <person name="Cichocki N."/>
            <person name="Clum A."/>
            <person name="Dockter R.B."/>
            <person name="Fauchery L."/>
            <person name="Guy J."/>
            <person name="Iotti M."/>
            <person name="Le Tacon F."/>
            <person name="Lindquist E.A."/>
            <person name="Lipzen A."/>
            <person name="Malagnac F."/>
            <person name="Mello A."/>
            <person name="Molinier V."/>
            <person name="Miyauchi S."/>
            <person name="Poulain J."/>
            <person name="Riccioni C."/>
            <person name="Rubini A."/>
            <person name="Sitrit Y."/>
            <person name="Splivallo R."/>
            <person name="Traeger S."/>
            <person name="Wang M."/>
            <person name="Zifcakova L."/>
            <person name="Wipf D."/>
            <person name="Zambonelli A."/>
            <person name="Paolocci F."/>
            <person name="Nowrousian M."/>
            <person name="Ottonello S."/>
            <person name="Baldrian P."/>
            <person name="Spatafora J.W."/>
            <person name="Henrissat B."/>
            <person name="Nagy L.G."/>
            <person name="Aury J.M."/>
            <person name="Wincker P."/>
            <person name="Grigoriev I.V."/>
            <person name="Bonfante P."/>
            <person name="Martin F.M."/>
        </authorList>
    </citation>
    <scope>NUCLEOTIDE SEQUENCE [LARGE SCALE GENOMIC DNA]</scope>
    <source>
        <strain evidence="15 16">CCBAS932</strain>
    </source>
</reference>
<dbReference type="EMBL" id="ML119144">
    <property type="protein sequence ID" value="RPB10308.1"/>
    <property type="molecule type" value="Genomic_DNA"/>
</dbReference>
<dbReference type="PANTHER" id="PTHR23293:SF9">
    <property type="entry name" value="FAD SYNTHASE"/>
    <property type="match status" value="1"/>
</dbReference>
<dbReference type="FunFam" id="3.40.50.620:FF:000187">
    <property type="entry name" value="Probable FAD synthetase"/>
    <property type="match status" value="1"/>
</dbReference>
<dbReference type="SUPFAM" id="SSF52402">
    <property type="entry name" value="Adenine nucleotide alpha hydrolases-like"/>
    <property type="match status" value="1"/>
</dbReference>
<evidence type="ECO:0000256" key="5">
    <source>
        <dbReference type="ARBA" id="ARBA00022679"/>
    </source>
</evidence>
<comment type="pathway">
    <text evidence="1">Cofactor biosynthesis; FAD biosynthesis; FAD from FMN: step 1/1.</text>
</comment>
<gene>
    <name evidence="15" type="ORF">P167DRAFT_537754</name>
</gene>
<protein>
    <recommendedName>
        <fullName evidence="2">FAD synthase</fullName>
        <ecNumber evidence="2">2.7.7.2</ecNumber>
    </recommendedName>
    <alternativeName>
        <fullName evidence="10">FAD pyrophosphorylase</fullName>
    </alternativeName>
    <alternativeName>
        <fullName evidence="11">FMN adenylyltransferase</fullName>
    </alternativeName>
</protein>
<dbReference type="CDD" id="cd23948">
    <property type="entry name" value="FAD_synthase"/>
    <property type="match status" value="1"/>
</dbReference>
<evidence type="ECO:0000313" key="16">
    <source>
        <dbReference type="Proteomes" id="UP000277580"/>
    </source>
</evidence>
<keyword evidence="5" id="KW-0808">Transferase</keyword>
<keyword evidence="9" id="KW-0067">ATP-binding</keyword>
<dbReference type="STRING" id="1392247.A0A3N4KLM4"/>
<evidence type="ECO:0000256" key="2">
    <source>
        <dbReference type="ARBA" id="ARBA00012393"/>
    </source>
</evidence>
<dbReference type="InterPro" id="IPR002500">
    <property type="entry name" value="PAPS_reduct_dom"/>
</dbReference>
<feature type="domain" description="Phosphoadenosine phosphosulphate reductase" evidence="14">
    <location>
        <begin position="165"/>
        <end position="245"/>
    </location>
</feature>
<evidence type="ECO:0000256" key="3">
    <source>
        <dbReference type="ARBA" id="ARBA00022630"/>
    </source>
</evidence>
<feature type="domain" description="Phosphoadenosine phosphosulphate reductase" evidence="14">
    <location>
        <begin position="87"/>
        <end position="153"/>
    </location>
</feature>
<keyword evidence="7" id="KW-0547">Nucleotide-binding</keyword>
<proteinExistence type="predicted"/>
<evidence type="ECO:0000259" key="14">
    <source>
        <dbReference type="Pfam" id="PF01507"/>
    </source>
</evidence>
<feature type="region of interest" description="Disordered" evidence="13">
    <location>
        <begin position="241"/>
        <end position="262"/>
    </location>
</feature>